<dbReference type="PROSITE" id="PS50011">
    <property type="entry name" value="PROTEIN_KINASE_DOM"/>
    <property type="match status" value="1"/>
</dbReference>
<dbReference type="InterPro" id="IPR001245">
    <property type="entry name" value="Ser-Thr/Tyr_kinase_cat_dom"/>
</dbReference>
<evidence type="ECO:0000313" key="4">
    <source>
        <dbReference type="Proteomes" id="UP001147695"/>
    </source>
</evidence>
<dbReference type="Pfam" id="PF07714">
    <property type="entry name" value="PK_Tyr_Ser-Thr"/>
    <property type="match status" value="1"/>
</dbReference>
<dbReference type="Gene3D" id="1.10.510.10">
    <property type="entry name" value="Transferase(Phosphotransferase) domain 1"/>
    <property type="match status" value="1"/>
</dbReference>
<dbReference type="InterPro" id="IPR050167">
    <property type="entry name" value="Ser_Thr_protein_kinase"/>
</dbReference>
<dbReference type="GO" id="GO:0004672">
    <property type="term" value="F:protein kinase activity"/>
    <property type="evidence" value="ECO:0007669"/>
    <property type="project" value="InterPro"/>
</dbReference>
<accession>A0A9W9R1M4</accession>
<feature type="domain" description="Protein kinase" evidence="2">
    <location>
        <begin position="1"/>
        <end position="261"/>
    </location>
</feature>
<dbReference type="GO" id="GO:0005524">
    <property type="term" value="F:ATP binding"/>
    <property type="evidence" value="ECO:0007669"/>
    <property type="project" value="InterPro"/>
</dbReference>
<dbReference type="InterPro" id="IPR000719">
    <property type="entry name" value="Prot_kinase_dom"/>
</dbReference>
<comment type="caution">
    <text evidence="3">The sequence shown here is derived from an EMBL/GenBank/DDBJ whole genome shotgun (WGS) entry which is preliminary data.</text>
</comment>
<dbReference type="AlphaFoldDB" id="A0A9W9R1M4"/>
<name>A0A9W9R1M4_PENBR</name>
<dbReference type="EMBL" id="JAPZBQ010000001">
    <property type="protein sequence ID" value="KAJ5352082.1"/>
    <property type="molecule type" value="Genomic_DNA"/>
</dbReference>
<sequence>MDSVSSSSQAGSFVAAGTVSIIRAVDENTVIKMRPKSGDYERQVYNIEIRCYKKLGSHERIASCKVTEEGLLLERGTCLRAITRSASEHAIPLAMRIQWALEAAEGLAYIHSKEIIHADVGCHNMIVSKASQVKFIDFAGSGIDGEDAQVCYEWCSYRPGNGIGICSDIFAYGSMIFEIETGRVPYSELQESVELGRLMRVAEDLFSEYKFPPVDTLALGPVISDCWNGKYKSMEEVRRDVARCLEDLSEEEMEKAALDAE</sequence>
<keyword evidence="1" id="KW-0175">Coiled coil</keyword>
<dbReference type="GO" id="GO:0005737">
    <property type="term" value="C:cytoplasm"/>
    <property type="evidence" value="ECO:0007669"/>
    <property type="project" value="TreeGrafter"/>
</dbReference>
<dbReference type="PANTHER" id="PTHR23257">
    <property type="entry name" value="SERINE-THREONINE PROTEIN KINASE"/>
    <property type="match status" value="1"/>
</dbReference>
<dbReference type="InterPro" id="IPR011009">
    <property type="entry name" value="Kinase-like_dom_sf"/>
</dbReference>
<feature type="coiled-coil region" evidence="1">
    <location>
        <begin position="234"/>
        <end position="261"/>
    </location>
</feature>
<proteinExistence type="predicted"/>
<evidence type="ECO:0000259" key="2">
    <source>
        <dbReference type="PROSITE" id="PS50011"/>
    </source>
</evidence>
<protein>
    <recommendedName>
        <fullName evidence="2">Protein kinase domain-containing protein</fullName>
    </recommendedName>
</protein>
<dbReference type="GO" id="GO:0007165">
    <property type="term" value="P:signal transduction"/>
    <property type="evidence" value="ECO:0007669"/>
    <property type="project" value="TreeGrafter"/>
</dbReference>
<dbReference type="Proteomes" id="UP001147695">
    <property type="component" value="Unassembled WGS sequence"/>
</dbReference>
<evidence type="ECO:0000256" key="1">
    <source>
        <dbReference type="SAM" id="Coils"/>
    </source>
</evidence>
<gene>
    <name evidence="3" type="ORF">N7452_001056</name>
</gene>
<organism evidence="3 4">
    <name type="scientific">Penicillium brevicompactum</name>
    <dbReference type="NCBI Taxonomy" id="5074"/>
    <lineage>
        <taxon>Eukaryota</taxon>
        <taxon>Fungi</taxon>
        <taxon>Dikarya</taxon>
        <taxon>Ascomycota</taxon>
        <taxon>Pezizomycotina</taxon>
        <taxon>Eurotiomycetes</taxon>
        <taxon>Eurotiomycetidae</taxon>
        <taxon>Eurotiales</taxon>
        <taxon>Aspergillaceae</taxon>
        <taxon>Penicillium</taxon>
    </lineage>
</organism>
<dbReference type="PANTHER" id="PTHR23257:SF979">
    <property type="entry name" value="OS02G0174200 PROTEIN"/>
    <property type="match status" value="1"/>
</dbReference>
<reference evidence="3" key="1">
    <citation type="submission" date="2022-12" db="EMBL/GenBank/DDBJ databases">
        <authorList>
            <person name="Petersen C."/>
        </authorList>
    </citation>
    <scope>NUCLEOTIDE SEQUENCE</scope>
    <source>
        <strain evidence="3">IBT 35673</strain>
    </source>
</reference>
<evidence type="ECO:0000313" key="3">
    <source>
        <dbReference type="EMBL" id="KAJ5352082.1"/>
    </source>
</evidence>
<dbReference type="SUPFAM" id="SSF56112">
    <property type="entry name" value="Protein kinase-like (PK-like)"/>
    <property type="match status" value="1"/>
</dbReference>
<reference evidence="3" key="2">
    <citation type="journal article" date="2023" name="IMA Fungus">
        <title>Comparative genomic study of the Penicillium genus elucidates a diverse pangenome and 15 lateral gene transfer events.</title>
        <authorList>
            <person name="Petersen C."/>
            <person name="Sorensen T."/>
            <person name="Nielsen M.R."/>
            <person name="Sondergaard T.E."/>
            <person name="Sorensen J.L."/>
            <person name="Fitzpatrick D.A."/>
            <person name="Frisvad J.C."/>
            <person name="Nielsen K.L."/>
        </authorList>
    </citation>
    <scope>NUCLEOTIDE SEQUENCE</scope>
    <source>
        <strain evidence="3">IBT 35673</strain>
    </source>
</reference>